<feature type="domain" description="Putative auto-transporter adhesin head GIN" evidence="2">
    <location>
        <begin position="115"/>
        <end position="284"/>
    </location>
</feature>
<dbReference type="EMBL" id="CAADRA010006756">
    <property type="protein sequence ID" value="VFT96715.1"/>
    <property type="molecule type" value="Genomic_DNA"/>
</dbReference>
<reference evidence="4 5" key="1">
    <citation type="submission" date="2019-03" db="EMBL/GenBank/DDBJ databases">
        <authorList>
            <person name="Gaulin E."/>
            <person name="Dumas B."/>
        </authorList>
    </citation>
    <scope>NUCLEOTIDE SEQUENCE [LARGE SCALE GENOMIC DNA]</scope>
    <source>
        <strain evidence="4">CBS 568.67</strain>
    </source>
</reference>
<evidence type="ECO:0000313" key="5">
    <source>
        <dbReference type="Proteomes" id="UP000332933"/>
    </source>
</evidence>
<dbReference type="OrthoDB" id="79828at2759"/>
<organism evidence="4 5">
    <name type="scientific">Aphanomyces stellatus</name>
    <dbReference type="NCBI Taxonomy" id="120398"/>
    <lineage>
        <taxon>Eukaryota</taxon>
        <taxon>Sar</taxon>
        <taxon>Stramenopiles</taxon>
        <taxon>Oomycota</taxon>
        <taxon>Saprolegniomycetes</taxon>
        <taxon>Saprolegniales</taxon>
        <taxon>Verrucalvaceae</taxon>
        <taxon>Aphanomyces</taxon>
    </lineage>
</organism>
<accession>A0A485LF73</accession>
<dbReference type="AlphaFoldDB" id="A0A485LF73"/>
<keyword evidence="5" id="KW-1185">Reference proteome</keyword>
<feature type="transmembrane region" description="Helical" evidence="1">
    <location>
        <begin position="668"/>
        <end position="687"/>
    </location>
</feature>
<gene>
    <name evidence="4" type="primary">Aste57867_20019</name>
    <name evidence="3" type="ORF">As57867_019953</name>
    <name evidence="4" type="ORF">ASTE57867_20019</name>
</gene>
<proteinExistence type="predicted"/>
<dbReference type="InterPro" id="IPR021255">
    <property type="entry name" value="DUF2807"/>
</dbReference>
<reference evidence="3" key="2">
    <citation type="submission" date="2019-06" db="EMBL/GenBank/DDBJ databases">
        <title>Genomics analysis of Aphanomyces spp. identifies a new class of oomycete effector associated with host adaptation.</title>
        <authorList>
            <person name="Gaulin E."/>
        </authorList>
    </citation>
    <scope>NUCLEOTIDE SEQUENCE</scope>
    <source>
        <strain evidence="3">CBS 578.67</strain>
    </source>
</reference>
<keyword evidence="1" id="KW-0812">Transmembrane</keyword>
<dbReference type="Proteomes" id="UP000332933">
    <property type="component" value="Unassembled WGS sequence"/>
</dbReference>
<sequence>MVQRRRLVDVSKLYRPYSFVAGANISALHIDCDRTFIVDAPDATEVWVDGVTDSPTAPWDRLGAIFIQGTTNLTMVCRPDSPSRAYLVNIYVPTRTIRAITFLSAGTLVVYPQTLVNGDSLSITNANEGTVFVQDRALSLRSLELHAAGSGSIQWDVPTANVSETVELRTSDAGNVTLFASTAFFSNELKVTTIGSGSIAIEHGLETSIISQLLTIGLGDVLYRSNGTCGNHVINQMGPGTAYTSAIACTNTTVTSASTGDVYLTTTNTLDVNQMGSGSVYYILQPANETLRSITGHVQVVHAAPTVVPPYISLPPHALGGTSSSIEPISQQQTPAPVDKEVVQMQGSARGIVAALDLSCDRAFVIEDPNTSRVYIEGITRNRLFEWIAFGQSEDEVDGDTTLTIVCTPANMSEPHLVNIYVPTKSIRKIITRGDSDVVVYPHVLVSSTLTNIFIQNTGSGNVFVQDNDVQADAISLLVDSAGSIQWTVSTTAATRAIDLHTTGSGSVFIFASTSLETNAMTVATGSSGSIAVSATHMTVSTSLETGILESGGVAYSVTHGTCGHQSIKQMGSGNAYTSSVSCVNTSVLAASTGDIYLSSTNTLDVNQMGSGTVYVQQVFDVPLLVSGVYQLVQTNPTMVVIPPVPVPLHTLNGLQSMKPRNSETMAFGWPGFVVLGALVVCLYVCYTRCYRRRSPKTTRTLSKVETSLAVRSAPYYQSQNDILTTNQCQQQLYDSHSGTINYIDPGASSLLEFQQCQAQSGSSSGNPVGDIVSSATHNADTSPLYRFQCSYGSDNIASYPTT</sequence>
<evidence type="ECO:0000313" key="3">
    <source>
        <dbReference type="EMBL" id="KAF0688355.1"/>
    </source>
</evidence>
<dbReference type="Gene3D" id="2.160.20.120">
    <property type="match status" value="3"/>
</dbReference>
<dbReference type="PANTHER" id="PTHR39200">
    <property type="entry name" value="HYPOTHETICAL EXPORTED PROTEIN"/>
    <property type="match status" value="1"/>
</dbReference>
<name>A0A485LF73_9STRA</name>
<dbReference type="EMBL" id="VJMH01006733">
    <property type="protein sequence ID" value="KAF0688355.1"/>
    <property type="molecule type" value="Genomic_DNA"/>
</dbReference>
<evidence type="ECO:0000256" key="1">
    <source>
        <dbReference type="SAM" id="Phobius"/>
    </source>
</evidence>
<dbReference type="Pfam" id="PF10988">
    <property type="entry name" value="DUF2807"/>
    <property type="match status" value="2"/>
</dbReference>
<keyword evidence="1" id="KW-0472">Membrane</keyword>
<feature type="domain" description="Putative auto-transporter adhesin head GIN" evidence="2">
    <location>
        <begin position="411"/>
        <end position="616"/>
    </location>
</feature>
<evidence type="ECO:0000313" key="4">
    <source>
        <dbReference type="EMBL" id="VFT96715.1"/>
    </source>
</evidence>
<dbReference type="PANTHER" id="PTHR39200:SF1">
    <property type="entry name" value="AUTO-TRANSPORTER ADHESIN HEAD GIN DOMAIN-CONTAINING PROTEIN-RELATED"/>
    <property type="match status" value="1"/>
</dbReference>
<protein>
    <submittedName>
        <fullName evidence="4">Aste57867_20019 protein</fullName>
    </submittedName>
</protein>
<evidence type="ECO:0000259" key="2">
    <source>
        <dbReference type="Pfam" id="PF10988"/>
    </source>
</evidence>
<keyword evidence="1" id="KW-1133">Transmembrane helix</keyword>